<dbReference type="EMBL" id="KB202591">
    <property type="protein sequence ID" value="ESO89465.1"/>
    <property type="molecule type" value="Genomic_DNA"/>
</dbReference>
<dbReference type="PROSITE" id="PS50835">
    <property type="entry name" value="IG_LIKE"/>
    <property type="match status" value="2"/>
</dbReference>
<sequence>MCGQTGKKLIGRLHLCTVKGLLAQMQLYGNCRMLSSEFVVPDFVSTELGGTIRLECKLVGQYRWYAIAWKKTSEDGTVKQLVNLPIDTRQPEWNKEASNIYGFRYSPIINMDGEITEFSLKIKNVDCSDRGKYSCIVTGNFPEKTKDVTVEAISLPTSPTIEYDKLVIERNSTFELTCEAEIGLPSSNIVWLRKTKDSNVFERLDDQGRSAVTDITACEKRESSSIDIFVSDESDGSIYRCALHGRHNEAKFYDEVKVELAEIPTTADPGNDSDCDGTVCISENKDPTTNDSGNSSTVRVYSFILLSLSLLYQSL</sequence>
<evidence type="ECO:0000259" key="1">
    <source>
        <dbReference type="PROSITE" id="PS50835"/>
    </source>
</evidence>
<dbReference type="KEGG" id="lgi:LOTGIDRAFT_234306"/>
<accession>V4A3F6</accession>
<dbReference type="PANTHER" id="PTHR45889:SF8">
    <property type="entry name" value="IG-LIKE DOMAIN-CONTAINING PROTEIN"/>
    <property type="match status" value="1"/>
</dbReference>
<feature type="domain" description="Ig-like" evidence="1">
    <location>
        <begin position="49"/>
        <end position="149"/>
    </location>
</feature>
<dbReference type="PANTHER" id="PTHR45889">
    <property type="entry name" value="IG-LIKE DOMAIN-CONTAINING PROTEIN"/>
    <property type="match status" value="1"/>
</dbReference>
<dbReference type="OMA" id="GLYSCEM"/>
<dbReference type="OrthoDB" id="6159398at2759"/>
<feature type="domain" description="Ig-like" evidence="1">
    <location>
        <begin position="156"/>
        <end position="259"/>
    </location>
</feature>
<dbReference type="InterPro" id="IPR003598">
    <property type="entry name" value="Ig_sub2"/>
</dbReference>
<evidence type="ECO:0000313" key="2">
    <source>
        <dbReference type="EMBL" id="ESO89465.1"/>
    </source>
</evidence>
<dbReference type="InterPro" id="IPR013098">
    <property type="entry name" value="Ig_I-set"/>
</dbReference>
<dbReference type="SMART" id="SM00409">
    <property type="entry name" value="IG"/>
    <property type="match status" value="2"/>
</dbReference>
<dbReference type="InterPro" id="IPR036179">
    <property type="entry name" value="Ig-like_dom_sf"/>
</dbReference>
<dbReference type="InterPro" id="IPR013783">
    <property type="entry name" value="Ig-like_fold"/>
</dbReference>
<reference evidence="2 3" key="1">
    <citation type="journal article" date="2013" name="Nature">
        <title>Insights into bilaterian evolution from three spiralian genomes.</title>
        <authorList>
            <person name="Simakov O."/>
            <person name="Marletaz F."/>
            <person name="Cho S.J."/>
            <person name="Edsinger-Gonzales E."/>
            <person name="Havlak P."/>
            <person name="Hellsten U."/>
            <person name="Kuo D.H."/>
            <person name="Larsson T."/>
            <person name="Lv J."/>
            <person name="Arendt D."/>
            <person name="Savage R."/>
            <person name="Osoegawa K."/>
            <person name="de Jong P."/>
            <person name="Grimwood J."/>
            <person name="Chapman J.A."/>
            <person name="Shapiro H."/>
            <person name="Aerts A."/>
            <person name="Otillar R.P."/>
            <person name="Terry A.Y."/>
            <person name="Boore J.L."/>
            <person name="Grigoriev I.V."/>
            <person name="Lindberg D.R."/>
            <person name="Seaver E.C."/>
            <person name="Weisblat D.A."/>
            <person name="Putnam N.H."/>
            <person name="Rokhsar D.S."/>
        </authorList>
    </citation>
    <scope>NUCLEOTIDE SEQUENCE [LARGE SCALE GENOMIC DNA]</scope>
</reference>
<dbReference type="HOGENOM" id="CLU_883647_0_0_1"/>
<dbReference type="InterPro" id="IPR007110">
    <property type="entry name" value="Ig-like_dom"/>
</dbReference>
<gene>
    <name evidence="2" type="ORF">LOTGIDRAFT_234306</name>
</gene>
<keyword evidence="3" id="KW-1185">Reference proteome</keyword>
<dbReference type="GeneID" id="20249497"/>
<dbReference type="CTD" id="20249497"/>
<dbReference type="AlphaFoldDB" id="V4A3F6"/>
<evidence type="ECO:0000313" key="3">
    <source>
        <dbReference type="Proteomes" id="UP000030746"/>
    </source>
</evidence>
<name>V4A3F6_LOTGI</name>
<organism evidence="2 3">
    <name type="scientific">Lottia gigantea</name>
    <name type="common">Giant owl limpet</name>
    <dbReference type="NCBI Taxonomy" id="225164"/>
    <lineage>
        <taxon>Eukaryota</taxon>
        <taxon>Metazoa</taxon>
        <taxon>Spiralia</taxon>
        <taxon>Lophotrochozoa</taxon>
        <taxon>Mollusca</taxon>
        <taxon>Gastropoda</taxon>
        <taxon>Patellogastropoda</taxon>
        <taxon>Lottioidea</taxon>
        <taxon>Lottiidae</taxon>
        <taxon>Lottia</taxon>
    </lineage>
</organism>
<protein>
    <recommendedName>
        <fullName evidence="1">Ig-like domain-containing protein</fullName>
    </recommendedName>
</protein>
<dbReference type="Pfam" id="PF07679">
    <property type="entry name" value="I-set"/>
    <property type="match status" value="1"/>
</dbReference>
<dbReference type="RefSeq" id="XP_009059826.1">
    <property type="nucleotide sequence ID" value="XM_009061578.1"/>
</dbReference>
<dbReference type="Gene3D" id="2.60.40.10">
    <property type="entry name" value="Immunoglobulins"/>
    <property type="match status" value="2"/>
</dbReference>
<dbReference type="SUPFAM" id="SSF48726">
    <property type="entry name" value="Immunoglobulin"/>
    <property type="match status" value="2"/>
</dbReference>
<dbReference type="Proteomes" id="UP000030746">
    <property type="component" value="Unassembled WGS sequence"/>
</dbReference>
<dbReference type="SMART" id="SM00408">
    <property type="entry name" value="IGc2"/>
    <property type="match status" value="2"/>
</dbReference>
<dbReference type="InterPro" id="IPR003599">
    <property type="entry name" value="Ig_sub"/>
</dbReference>
<proteinExistence type="predicted"/>